<organism evidence="5 6">
    <name type="scientific">Novosphingobium mathurense</name>
    <dbReference type="NCBI Taxonomy" id="428990"/>
    <lineage>
        <taxon>Bacteria</taxon>
        <taxon>Pseudomonadati</taxon>
        <taxon>Pseudomonadota</taxon>
        <taxon>Alphaproteobacteria</taxon>
        <taxon>Sphingomonadales</taxon>
        <taxon>Sphingomonadaceae</taxon>
        <taxon>Novosphingobium</taxon>
    </lineage>
</organism>
<dbReference type="SUPFAM" id="SSF53822">
    <property type="entry name" value="Periplasmic binding protein-like I"/>
    <property type="match status" value="1"/>
</dbReference>
<dbReference type="RefSeq" id="WP_079731934.1">
    <property type="nucleotide sequence ID" value="NZ_FVZE01000015.1"/>
</dbReference>
<evidence type="ECO:0000313" key="6">
    <source>
        <dbReference type="Proteomes" id="UP000190989"/>
    </source>
</evidence>
<dbReference type="PROSITE" id="PS00356">
    <property type="entry name" value="HTH_LACI_1"/>
    <property type="match status" value="1"/>
</dbReference>
<dbReference type="AlphaFoldDB" id="A0A1U6IU49"/>
<evidence type="ECO:0000256" key="3">
    <source>
        <dbReference type="ARBA" id="ARBA00023163"/>
    </source>
</evidence>
<dbReference type="GO" id="GO:0000976">
    <property type="term" value="F:transcription cis-regulatory region binding"/>
    <property type="evidence" value="ECO:0007669"/>
    <property type="project" value="TreeGrafter"/>
</dbReference>
<dbReference type="SMART" id="SM00354">
    <property type="entry name" value="HTH_LACI"/>
    <property type="match status" value="1"/>
</dbReference>
<evidence type="ECO:0000256" key="2">
    <source>
        <dbReference type="ARBA" id="ARBA00023125"/>
    </source>
</evidence>
<gene>
    <name evidence="5" type="ORF">SAMN06295987_1157</name>
</gene>
<dbReference type="InterPro" id="IPR000843">
    <property type="entry name" value="HTH_LacI"/>
</dbReference>
<dbReference type="SUPFAM" id="SSF47413">
    <property type="entry name" value="lambda repressor-like DNA-binding domains"/>
    <property type="match status" value="1"/>
</dbReference>
<evidence type="ECO:0000256" key="1">
    <source>
        <dbReference type="ARBA" id="ARBA00023015"/>
    </source>
</evidence>
<accession>A0A1U6IU49</accession>
<dbReference type="PROSITE" id="PS50932">
    <property type="entry name" value="HTH_LACI_2"/>
    <property type="match status" value="1"/>
</dbReference>
<dbReference type="CDD" id="cd01575">
    <property type="entry name" value="PBP1_GntR"/>
    <property type="match status" value="1"/>
</dbReference>
<dbReference type="EMBL" id="FVZE01000015">
    <property type="protein sequence ID" value="SLK11536.1"/>
    <property type="molecule type" value="Genomic_DNA"/>
</dbReference>
<feature type="domain" description="HTH lacI-type" evidence="4">
    <location>
        <begin position="9"/>
        <end position="63"/>
    </location>
</feature>
<dbReference type="InterPro" id="IPR010982">
    <property type="entry name" value="Lambda_DNA-bd_dom_sf"/>
</dbReference>
<reference evidence="6" key="1">
    <citation type="submission" date="2017-02" db="EMBL/GenBank/DDBJ databases">
        <authorList>
            <person name="Varghese N."/>
            <person name="Submissions S."/>
        </authorList>
    </citation>
    <scope>NUCLEOTIDE SEQUENCE [LARGE SCALE GENOMIC DNA]</scope>
    <source>
        <strain evidence="6">SM117</strain>
    </source>
</reference>
<dbReference type="Pfam" id="PF13377">
    <property type="entry name" value="Peripla_BP_3"/>
    <property type="match status" value="1"/>
</dbReference>
<name>A0A1U6IU49_9SPHN</name>
<dbReference type="PANTHER" id="PTHR30146">
    <property type="entry name" value="LACI-RELATED TRANSCRIPTIONAL REPRESSOR"/>
    <property type="match status" value="1"/>
</dbReference>
<dbReference type="Pfam" id="PF00356">
    <property type="entry name" value="LacI"/>
    <property type="match status" value="1"/>
</dbReference>
<keyword evidence="6" id="KW-1185">Reference proteome</keyword>
<dbReference type="Gene3D" id="1.10.260.40">
    <property type="entry name" value="lambda repressor-like DNA-binding domains"/>
    <property type="match status" value="1"/>
</dbReference>
<dbReference type="GO" id="GO:0003700">
    <property type="term" value="F:DNA-binding transcription factor activity"/>
    <property type="evidence" value="ECO:0007669"/>
    <property type="project" value="TreeGrafter"/>
</dbReference>
<sequence>MAEIPDKVPTLDDVASRAGVSSATVSRFVNNPKVVAAATAERIRAAIAEVGYIPNLLAGGLASSRSKMVAVLIPHLVDSIFNDTIEAMVEELSSGGFTVMLGLTGVSASRTNELIRAALSRKVDAIISSGPIDATIPALVSRSTTLFIQIWELPEHPVGLAIGFSHRDAGSDMARFLMSRGYRRPHLVTADGARAGVRRDGFVEEWQTLGGGNVTHATVDIPSRFGHGRRVFADIRRLPEMPDVVVCGSDYLAQGLIVEAQAAGLRVPEDLAVVGFGNSSIAGEMRPTITTMDVDGRRIAREAIAAIRRYGEGSALPDHPIDVGFRLIARESA</sequence>
<dbReference type="Gene3D" id="3.40.50.2300">
    <property type="match status" value="2"/>
</dbReference>
<keyword evidence="2" id="KW-0238">DNA-binding</keyword>
<dbReference type="PANTHER" id="PTHR30146:SF33">
    <property type="entry name" value="TRANSCRIPTIONAL REGULATOR"/>
    <property type="match status" value="1"/>
</dbReference>
<dbReference type="CDD" id="cd01392">
    <property type="entry name" value="HTH_LacI"/>
    <property type="match status" value="1"/>
</dbReference>
<keyword evidence="3" id="KW-0804">Transcription</keyword>
<dbReference type="InterPro" id="IPR046335">
    <property type="entry name" value="LacI/GalR-like_sensor"/>
</dbReference>
<keyword evidence="1" id="KW-0805">Transcription regulation</keyword>
<dbReference type="STRING" id="428990.SAMN06295987_1157"/>
<proteinExistence type="predicted"/>
<dbReference type="InterPro" id="IPR028082">
    <property type="entry name" value="Peripla_BP_I"/>
</dbReference>
<dbReference type="Proteomes" id="UP000190989">
    <property type="component" value="Unassembled WGS sequence"/>
</dbReference>
<protein>
    <submittedName>
        <fullName evidence="5">Transcriptional regulator, LacI family</fullName>
    </submittedName>
</protein>
<evidence type="ECO:0000259" key="4">
    <source>
        <dbReference type="PROSITE" id="PS50932"/>
    </source>
</evidence>
<evidence type="ECO:0000313" key="5">
    <source>
        <dbReference type="EMBL" id="SLK11536.1"/>
    </source>
</evidence>